<evidence type="ECO:0000256" key="10">
    <source>
        <dbReference type="RuleBase" id="RU366035"/>
    </source>
</evidence>
<comment type="function">
    <text evidence="1 10">Involved in cell fusion during mating by stabilizing the plasma membrane fusion event.</text>
</comment>
<comment type="caution">
    <text evidence="10">Lacks conserved residue(s) required for the propagation of feature annotation.</text>
</comment>
<dbReference type="InterPro" id="IPR026777">
    <property type="entry name" value="PRM1"/>
</dbReference>
<gene>
    <name evidence="11" type="primary">PRM1</name>
    <name evidence="11" type="ORF">Plec18167_002755</name>
</gene>
<keyword evidence="8 10" id="KW-0472">Membrane</keyword>
<evidence type="ECO:0000256" key="1">
    <source>
        <dbReference type="ARBA" id="ARBA00002512"/>
    </source>
</evidence>
<dbReference type="PANTHER" id="PTHR31030:SF1">
    <property type="entry name" value="PLASMA MEMBRANE FUSION PROTEIN PRM1"/>
    <property type="match status" value="1"/>
</dbReference>
<keyword evidence="9" id="KW-0325">Glycoprotein</keyword>
<evidence type="ECO:0000256" key="6">
    <source>
        <dbReference type="ARBA" id="ARBA00022971"/>
    </source>
</evidence>
<name>A0ABR3Y7C7_9EURO</name>
<evidence type="ECO:0000313" key="11">
    <source>
        <dbReference type="EMBL" id="KAL1883747.1"/>
    </source>
</evidence>
<comment type="caution">
    <text evidence="11">The sequence shown here is derived from an EMBL/GenBank/DDBJ whole genome shotgun (WGS) entry which is preliminary data.</text>
</comment>
<comment type="subcellular location">
    <subcellularLocation>
        <location evidence="2 10">Cell membrane</location>
        <topology evidence="2 10">Multi-pass membrane protein</topology>
    </subcellularLocation>
</comment>
<dbReference type="Proteomes" id="UP001583193">
    <property type="component" value="Unassembled WGS sequence"/>
</dbReference>
<feature type="transmembrane region" description="Helical" evidence="10">
    <location>
        <begin position="392"/>
        <end position="417"/>
    </location>
</feature>
<sequence length="729" mass="79661">MPFARSGRSIFPLLPPYAAHDPRGSAQPLHPDGITPYLGLRSRLSQVWINRWTILLLLVLVRTLMAVSSLNSDMASAKREALSACTSVESMGSAMASMPHYMSQGVNELTASGVEKAVNGLMSMLTLTVTGVEELVVFFINTMTSTYLCLITLAVRGSTEVALSLIKDASNFLNKTLPEIGGDIHSTINTFQSSLNSFIKDINSVTSALGADKQIPTLDVNGSLDKLDHLQLPSSIDDDINKINSSLPNFKQVQNFTDNVIRLPFEELKKLINESMVQYKFDRSVFPVPAKEQLSFCNDNDGINGFFDGVGDIVTLARKIFIAVLVIAAVLACIPMAWREIRRWRSMKDLSQLVRKDAHDPMDVVYIVSRPYTSTAGIKSASRFSNSRRQILVRWVFAYATSTPALFVLSLGIAGLFSCLCQYILLRTVEKTVPELTDQVGVFADKVVNSLNNASEQWAIGANKAIEGTNNDINKDVFGWVNTSTTALNDTLNAFVDETTKVLNETFGGTLLYDPIKEVFNCLIGLKIEGIQKGLDWVSENARVDFPLMPNDTFSLGAAASIASDNSNPGDSFLADPGDQTSNKISEAVVRVVDKLAEGIRTEAIISGVIVLIWVLILLIGIIRALTLWWSRDRTRGEGAGLTYNHTHNNPNNDGNGPPDANGFTDVPLTAVPTVSQGVAVSSHDSDEEHYPDEKVGFAGQRNYDTALKVDHNGGAIRESSYVEYGEKF</sequence>
<evidence type="ECO:0000313" key="12">
    <source>
        <dbReference type="Proteomes" id="UP001583193"/>
    </source>
</evidence>
<accession>A0ABR3Y7C7</accession>
<feature type="transmembrane region" description="Helical" evidence="10">
    <location>
        <begin position="604"/>
        <end position="626"/>
    </location>
</feature>
<keyword evidence="5 10" id="KW-0812">Transmembrane</keyword>
<keyword evidence="12" id="KW-1185">Reference proteome</keyword>
<feature type="transmembrane region" description="Helical" evidence="10">
    <location>
        <begin position="320"/>
        <end position="338"/>
    </location>
</feature>
<protein>
    <recommendedName>
        <fullName evidence="10">Plasma membrane fusion protein PRM1</fullName>
    </recommendedName>
</protein>
<evidence type="ECO:0000256" key="2">
    <source>
        <dbReference type="ARBA" id="ARBA00004651"/>
    </source>
</evidence>
<evidence type="ECO:0000256" key="7">
    <source>
        <dbReference type="ARBA" id="ARBA00022989"/>
    </source>
</evidence>
<keyword evidence="4 10" id="KW-1003">Cell membrane</keyword>
<evidence type="ECO:0000256" key="5">
    <source>
        <dbReference type="ARBA" id="ARBA00022692"/>
    </source>
</evidence>
<evidence type="ECO:0000256" key="3">
    <source>
        <dbReference type="ARBA" id="ARBA00010780"/>
    </source>
</evidence>
<evidence type="ECO:0000256" key="4">
    <source>
        <dbReference type="ARBA" id="ARBA00022475"/>
    </source>
</evidence>
<dbReference type="PANTHER" id="PTHR31030">
    <property type="entry name" value="PLASMA MEMBRANE FUSION PROTEIN PRM1"/>
    <property type="match status" value="1"/>
</dbReference>
<keyword evidence="6 10" id="KW-0184">Conjugation</keyword>
<proteinExistence type="inferred from homology"/>
<comment type="similarity">
    <text evidence="3 10">Belongs to the PRM1 family.</text>
</comment>
<dbReference type="EMBL" id="JAVDPF010000005">
    <property type="protein sequence ID" value="KAL1883747.1"/>
    <property type="molecule type" value="Genomic_DNA"/>
</dbReference>
<evidence type="ECO:0000256" key="9">
    <source>
        <dbReference type="ARBA" id="ARBA00023180"/>
    </source>
</evidence>
<reference evidence="11 12" key="1">
    <citation type="journal article" date="2024" name="IMA Fungus">
        <title>IMA Genome - F19 : A genome assembly and annotation guide to empower mycologists, including annotated draft genome sequences of Ceratocystis pirilliformis, Diaporthe australafricana, Fusarium ophioides, Paecilomyces lecythidis, and Sporothrix stenoceras.</title>
        <authorList>
            <person name="Aylward J."/>
            <person name="Wilson A.M."/>
            <person name="Visagie C.M."/>
            <person name="Spraker J."/>
            <person name="Barnes I."/>
            <person name="Buitendag C."/>
            <person name="Ceriani C."/>
            <person name="Del Mar Angel L."/>
            <person name="du Plessis D."/>
            <person name="Fuchs T."/>
            <person name="Gasser K."/>
            <person name="Kramer D."/>
            <person name="Li W."/>
            <person name="Munsamy K."/>
            <person name="Piso A."/>
            <person name="Price J.L."/>
            <person name="Sonnekus B."/>
            <person name="Thomas C."/>
            <person name="van der Nest A."/>
            <person name="van Dijk A."/>
            <person name="van Heerden A."/>
            <person name="van Vuuren N."/>
            <person name="Yilmaz N."/>
            <person name="Duong T.A."/>
            <person name="van der Merwe N.A."/>
            <person name="Wingfield M.J."/>
            <person name="Wingfield B.D."/>
        </authorList>
    </citation>
    <scope>NUCLEOTIDE SEQUENCE [LARGE SCALE GENOMIC DNA]</scope>
    <source>
        <strain evidence="11 12">CMW 18167</strain>
    </source>
</reference>
<keyword evidence="7 10" id="KW-1133">Transmembrane helix</keyword>
<organism evidence="11 12">
    <name type="scientific">Paecilomyces lecythidis</name>
    <dbReference type="NCBI Taxonomy" id="3004212"/>
    <lineage>
        <taxon>Eukaryota</taxon>
        <taxon>Fungi</taxon>
        <taxon>Dikarya</taxon>
        <taxon>Ascomycota</taxon>
        <taxon>Pezizomycotina</taxon>
        <taxon>Eurotiomycetes</taxon>
        <taxon>Eurotiomycetidae</taxon>
        <taxon>Eurotiales</taxon>
        <taxon>Thermoascaceae</taxon>
        <taxon>Paecilomyces</taxon>
    </lineage>
</organism>
<evidence type="ECO:0000256" key="8">
    <source>
        <dbReference type="ARBA" id="ARBA00023136"/>
    </source>
</evidence>